<feature type="DNA-binding region" description="H-T-H motif" evidence="4">
    <location>
        <begin position="35"/>
        <end position="54"/>
    </location>
</feature>
<name>A0ABU6CZQ9_9GAMM</name>
<dbReference type="PANTHER" id="PTHR30055">
    <property type="entry name" value="HTH-TYPE TRANSCRIPTIONAL REGULATOR RUTR"/>
    <property type="match status" value="1"/>
</dbReference>
<sequence length="214" mass="24232">MQIRATNPEDKELRREAILDAAEQLWLSQPERMSNVADIASAAGVAKGTVYLYFRSKEELFLAIHGRHVDTFFNRLKARANQPNQPMALDDLFAVNRAFLLNFPAFLPVASLCHGLLERQIPLETAFAFKEQTYRQLEDLVLALSCHFPQATPALMMQSYALFLGLWQLMRPSPLKELMKERALAPACTDDYLQMLEAALKSLWNGALMTSEVT</sequence>
<dbReference type="PANTHER" id="PTHR30055:SF234">
    <property type="entry name" value="HTH-TYPE TRANSCRIPTIONAL REGULATOR BETI"/>
    <property type="match status" value="1"/>
</dbReference>
<dbReference type="Gene3D" id="1.10.357.10">
    <property type="entry name" value="Tetracycline Repressor, domain 2"/>
    <property type="match status" value="1"/>
</dbReference>
<dbReference type="SUPFAM" id="SSF46689">
    <property type="entry name" value="Homeodomain-like"/>
    <property type="match status" value="1"/>
</dbReference>
<evidence type="ECO:0000313" key="6">
    <source>
        <dbReference type="EMBL" id="MEB4592317.1"/>
    </source>
</evidence>
<dbReference type="Pfam" id="PF17929">
    <property type="entry name" value="TetR_C_34"/>
    <property type="match status" value="1"/>
</dbReference>
<dbReference type="InterPro" id="IPR041483">
    <property type="entry name" value="TetR_C_34"/>
</dbReference>
<dbReference type="RefSeq" id="WP_324696533.1">
    <property type="nucleotide sequence ID" value="NZ_JAYMYJ010000129.1"/>
</dbReference>
<feature type="domain" description="HTH tetR-type" evidence="5">
    <location>
        <begin position="12"/>
        <end position="72"/>
    </location>
</feature>
<evidence type="ECO:0000256" key="4">
    <source>
        <dbReference type="PROSITE-ProRule" id="PRU00335"/>
    </source>
</evidence>
<evidence type="ECO:0000256" key="1">
    <source>
        <dbReference type="ARBA" id="ARBA00023015"/>
    </source>
</evidence>
<evidence type="ECO:0000256" key="2">
    <source>
        <dbReference type="ARBA" id="ARBA00023125"/>
    </source>
</evidence>
<reference evidence="6 7" key="2">
    <citation type="submission" date="2024-01" db="EMBL/GenBank/DDBJ databases">
        <authorList>
            <person name="Xie X."/>
        </authorList>
    </citation>
    <scope>NUCLEOTIDE SEQUENCE [LARGE SCALE GENOMIC DNA]</scope>
    <source>
        <strain evidence="6">SCUT-1</strain>
    </source>
</reference>
<dbReference type="Pfam" id="PF00440">
    <property type="entry name" value="TetR_N"/>
    <property type="match status" value="1"/>
</dbReference>
<keyword evidence="1" id="KW-0805">Transcription regulation</keyword>
<reference evidence="7" key="1">
    <citation type="submission" date="2023-07" db="EMBL/GenBank/DDBJ databases">
        <title>The carbon used by Thiothrix.</title>
        <authorList>
            <person name="Chen L."/>
        </authorList>
    </citation>
    <scope>NUCLEOTIDE SEQUENCE [LARGE SCALE GENOMIC DNA]</scope>
</reference>
<evidence type="ECO:0000313" key="7">
    <source>
        <dbReference type="Proteomes" id="UP001308005"/>
    </source>
</evidence>
<gene>
    <name evidence="6" type="ORF">VSS37_15120</name>
</gene>
<dbReference type="Proteomes" id="UP001308005">
    <property type="component" value="Unassembled WGS sequence"/>
</dbReference>
<evidence type="ECO:0000256" key="3">
    <source>
        <dbReference type="ARBA" id="ARBA00023163"/>
    </source>
</evidence>
<accession>A0ABU6CZQ9</accession>
<proteinExistence type="predicted"/>
<protein>
    <submittedName>
        <fullName evidence="6">TetR/AcrR family transcriptional regulator</fullName>
    </submittedName>
</protein>
<organism evidence="6 7">
    <name type="scientific">Candidatus Thiothrix phosphatis</name>
    <dbReference type="NCBI Taxonomy" id="3112415"/>
    <lineage>
        <taxon>Bacteria</taxon>
        <taxon>Pseudomonadati</taxon>
        <taxon>Pseudomonadota</taxon>
        <taxon>Gammaproteobacteria</taxon>
        <taxon>Thiotrichales</taxon>
        <taxon>Thiotrichaceae</taxon>
        <taxon>Thiothrix</taxon>
    </lineage>
</organism>
<evidence type="ECO:0000259" key="5">
    <source>
        <dbReference type="PROSITE" id="PS50977"/>
    </source>
</evidence>
<comment type="caution">
    <text evidence="6">The sequence shown here is derived from an EMBL/GenBank/DDBJ whole genome shotgun (WGS) entry which is preliminary data.</text>
</comment>
<dbReference type="PRINTS" id="PR00455">
    <property type="entry name" value="HTHTETR"/>
</dbReference>
<dbReference type="InterPro" id="IPR001647">
    <property type="entry name" value="HTH_TetR"/>
</dbReference>
<dbReference type="InterPro" id="IPR009057">
    <property type="entry name" value="Homeodomain-like_sf"/>
</dbReference>
<keyword evidence="7" id="KW-1185">Reference proteome</keyword>
<keyword evidence="2 4" id="KW-0238">DNA-binding</keyword>
<dbReference type="PROSITE" id="PS50977">
    <property type="entry name" value="HTH_TETR_2"/>
    <property type="match status" value="1"/>
</dbReference>
<keyword evidence="3" id="KW-0804">Transcription</keyword>
<dbReference type="EMBL" id="JAYMYJ010000129">
    <property type="protein sequence ID" value="MEB4592317.1"/>
    <property type="molecule type" value="Genomic_DNA"/>
</dbReference>
<dbReference type="InterPro" id="IPR050109">
    <property type="entry name" value="HTH-type_TetR-like_transc_reg"/>
</dbReference>